<keyword evidence="2 4" id="KW-0697">Rotamase</keyword>
<dbReference type="InterPro" id="IPR029000">
    <property type="entry name" value="Cyclophilin-like_dom_sf"/>
</dbReference>
<dbReference type="InterPro" id="IPR002130">
    <property type="entry name" value="Cyclophilin-type_PPIase_dom"/>
</dbReference>
<proteinExistence type="inferred from homology"/>
<comment type="catalytic activity">
    <reaction evidence="4">
        <text>[protein]-peptidylproline (omega=180) = [protein]-peptidylproline (omega=0)</text>
        <dbReference type="Rhea" id="RHEA:16237"/>
        <dbReference type="Rhea" id="RHEA-COMP:10747"/>
        <dbReference type="Rhea" id="RHEA-COMP:10748"/>
        <dbReference type="ChEBI" id="CHEBI:83833"/>
        <dbReference type="ChEBI" id="CHEBI:83834"/>
        <dbReference type="EC" id="5.2.1.8"/>
    </reaction>
</comment>
<evidence type="ECO:0000313" key="6">
    <source>
        <dbReference type="EMBL" id="VFK63251.1"/>
    </source>
</evidence>
<evidence type="ECO:0000256" key="3">
    <source>
        <dbReference type="ARBA" id="ARBA00023235"/>
    </source>
</evidence>
<dbReference type="PROSITE" id="PS50072">
    <property type="entry name" value="CSA_PPIASE_2"/>
    <property type="match status" value="1"/>
</dbReference>
<dbReference type="EMBL" id="CAADGD010000038">
    <property type="protein sequence ID" value="VFK70781.1"/>
    <property type="molecule type" value="Genomic_DNA"/>
</dbReference>
<sequence>MSKKLFTHWKNRASGELGTRARAHPLSALARSANLFSLVAAFLLWHAVGAATAEEQPKVLLSTNHGDIVLALDKAKAPKTVDNFLRYVKDGHYEGTVFHRVIGGFMIQGGGFTVNYKEKSTRGPIPNEANNGLENARGTIAMARTSDPHSATAQFFINVVDNAFLDYRSSTPRGWGYAVFGRVIQGMDVVDAIGRLPTKSDGPFAKDVPQSPVTITKVAIVTTRIQGK</sequence>
<comment type="similarity">
    <text evidence="1 4">Belongs to the cyclophilin-type PPIase family.</text>
</comment>
<gene>
    <name evidence="6" type="ORF">BECKUNK1418G_GA0071005_103114</name>
    <name evidence="7" type="ORF">BECKUNK1418H_GA0071006_103814</name>
</gene>
<dbReference type="PROSITE" id="PS00170">
    <property type="entry name" value="CSA_PPIASE_1"/>
    <property type="match status" value="1"/>
</dbReference>
<dbReference type="PANTHER" id="PTHR43246">
    <property type="entry name" value="PEPTIDYL-PROLYL CIS-TRANS ISOMERASE CYP38, CHLOROPLASTIC"/>
    <property type="match status" value="1"/>
</dbReference>
<reference evidence="6" key="1">
    <citation type="submission" date="2019-02" db="EMBL/GenBank/DDBJ databases">
        <authorList>
            <person name="Gruber-Vodicka R. H."/>
            <person name="Seah K. B. B."/>
        </authorList>
    </citation>
    <scope>NUCLEOTIDE SEQUENCE</scope>
    <source>
        <strain evidence="7">BECK_BY19</strain>
        <strain evidence="6">BECK_BY8</strain>
    </source>
</reference>
<evidence type="ECO:0000259" key="5">
    <source>
        <dbReference type="PROSITE" id="PS50072"/>
    </source>
</evidence>
<accession>A0A451AB46</accession>
<evidence type="ECO:0000313" key="7">
    <source>
        <dbReference type="EMBL" id="VFK70781.1"/>
    </source>
</evidence>
<dbReference type="EMBL" id="CAADFZ010000031">
    <property type="protein sequence ID" value="VFK63251.1"/>
    <property type="molecule type" value="Genomic_DNA"/>
</dbReference>
<feature type="domain" description="PPIase cyclophilin-type" evidence="5">
    <location>
        <begin position="62"/>
        <end position="220"/>
    </location>
</feature>
<dbReference type="PRINTS" id="PR00153">
    <property type="entry name" value="CSAPPISMRASE"/>
</dbReference>
<evidence type="ECO:0000256" key="1">
    <source>
        <dbReference type="ARBA" id="ARBA00007365"/>
    </source>
</evidence>
<dbReference type="AlphaFoldDB" id="A0A451AB46"/>
<dbReference type="EC" id="5.2.1.8" evidence="4"/>
<comment type="function">
    <text evidence="4">PPIases accelerate the folding of proteins. It catalyzes the cis-trans isomerization of proline imidic peptide bonds in oligopeptides.</text>
</comment>
<name>A0A451AB46_9GAMM</name>
<evidence type="ECO:0000256" key="2">
    <source>
        <dbReference type="ARBA" id="ARBA00023110"/>
    </source>
</evidence>
<dbReference type="GO" id="GO:0003755">
    <property type="term" value="F:peptidyl-prolyl cis-trans isomerase activity"/>
    <property type="evidence" value="ECO:0007669"/>
    <property type="project" value="UniProtKB-UniRule"/>
</dbReference>
<dbReference type="InterPro" id="IPR020892">
    <property type="entry name" value="Cyclophilin-type_PPIase_CS"/>
</dbReference>
<dbReference type="CDD" id="cd01920">
    <property type="entry name" value="cyclophilin_EcCYP_like"/>
    <property type="match status" value="1"/>
</dbReference>
<dbReference type="Gene3D" id="2.40.100.10">
    <property type="entry name" value="Cyclophilin-like"/>
    <property type="match status" value="1"/>
</dbReference>
<evidence type="ECO:0000256" key="4">
    <source>
        <dbReference type="RuleBase" id="RU363019"/>
    </source>
</evidence>
<protein>
    <recommendedName>
        <fullName evidence="4">Peptidyl-prolyl cis-trans isomerase</fullName>
        <shortName evidence="4">PPIase</shortName>
        <ecNumber evidence="4">5.2.1.8</ecNumber>
    </recommendedName>
</protein>
<dbReference type="Pfam" id="PF00160">
    <property type="entry name" value="Pro_isomerase"/>
    <property type="match status" value="1"/>
</dbReference>
<dbReference type="SUPFAM" id="SSF50891">
    <property type="entry name" value="Cyclophilin-like"/>
    <property type="match status" value="1"/>
</dbReference>
<dbReference type="GO" id="GO:0006457">
    <property type="term" value="P:protein folding"/>
    <property type="evidence" value="ECO:0007669"/>
    <property type="project" value="InterPro"/>
</dbReference>
<keyword evidence="3 4" id="KW-0413">Isomerase</keyword>
<organism evidence="6">
    <name type="scientific">Candidatus Kentrum sp. UNK</name>
    <dbReference type="NCBI Taxonomy" id="2126344"/>
    <lineage>
        <taxon>Bacteria</taxon>
        <taxon>Pseudomonadati</taxon>
        <taxon>Pseudomonadota</taxon>
        <taxon>Gammaproteobacteria</taxon>
        <taxon>Candidatus Kentrum</taxon>
    </lineage>
</organism>
<dbReference type="InterPro" id="IPR044665">
    <property type="entry name" value="E_coli_cyclophilin_A-like"/>
</dbReference>